<protein>
    <recommendedName>
        <fullName evidence="6">Xylanolytic transcriptional activator regulatory domain-containing protein</fullName>
    </recommendedName>
</protein>
<name>A0A4Q1BI72_TREME</name>
<dbReference type="GO" id="GO:0008270">
    <property type="term" value="F:zinc ion binding"/>
    <property type="evidence" value="ECO:0007669"/>
    <property type="project" value="InterPro"/>
</dbReference>
<evidence type="ECO:0000256" key="5">
    <source>
        <dbReference type="ARBA" id="ARBA00023242"/>
    </source>
</evidence>
<evidence type="ECO:0000256" key="4">
    <source>
        <dbReference type="ARBA" id="ARBA00023163"/>
    </source>
</evidence>
<dbReference type="OrthoDB" id="3163292at2759"/>
<dbReference type="Proteomes" id="UP000289152">
    <property type="component" value="Unassembled WGS sequence"/>
</dbReference>
<evidence type="ECO:0000256" key="3">
    <source>
        <dbReference type="ARBA" id="ARBA00023125"/>
    </source>
</evidence>
<evidence type="ECO:0000256" key="1">
    <source>
        <dbReference type="ARBA" id="ARBA00004123"/>
    </source>
</evidence>
<feature type="domain" description="Xylanolytic transcriptional activator regulatory" evidence="6">
    <location>
        <begin position="40"/>
        <end position="212"/>
    </location>
</feature>
<keyword evidence="3" id="KW-0238">DNA-binding</keyword>
<sequence>MLPDEDEDGSVNIGLCEVLLNRFTVGNMTFTARQVNFFFELFFERYHPFCPILLQVRDPVQTYINEKFLFWAIIHVAAQNVMFDPAAEMMMSKQDLAELMQAVKDMAATLSVYSGRSLGTVQGLLLLSEWCFPSTRQKDDRGWHFANLAVQTGMYMGLHRPYHSFEYSSRRPGQALAESIQGREKTLAWISCHTLSILMANDIGVPAMIREDWVTVQAAAVMGKTKPDWLVDVPDTVLQALCIARHVDKAADLLGNSCTTPTGQLEGPAAQIVWAALDREWADFELSVGSLPPHLDFCMHMTRVRLSCYGLQIGTSGAYRSNIASQLYASSIRALEIVGNQDQGKMFYWPRSASSGIKPAALVLLHLIASEDGRDLEIGPALAAVTKAYRALITLSVHGNDKHSRSSKLVAFTSKDAQARRREGRLYGSKHPDNFAEIRSRMGLANYYHDCLATAKRARGRHGPEYQNDPDGPSIYNPPPGTAANDLIGQPTEMLLDESPPFWLHGDDGMDGNNFDDFISQWAQMGPSSMGLFPMLQ</sequence>
<keyword evidence="2" id="KW-0805">Transcription regulation</keyword>
<keyword evidence="5" id="KW-0539">Nucleus</keyword>
<dbReference type="InterPro" id="IPR051089">
    <property type="entry name" value="prtT"/>
</dbReference>
<dbReference type="GO" id="GO:0000976">
    <property type="term" value="F:transcription cis-regulatory region binding"/>
    <property type="evidence" value="ECO:0007669"/>
    <property type="project" value="TreeGrafter"/>
</dbReference>
<organism evidence="7 8">
    <name type="scientific">Tremella mesenterica</name>
    <name type="common">Jelly fungus</name>
    <dbReference type="NCBI Taxonomy" id="5217"/>
    <lineage>
        <taxon>Eukaryota</taxon>
        <taxon>Fungi</taxon>
        <taxon>Dikarya</taxon>
        <taxon>Basidiomycota</taxon>
        <taxon>Agaricomycotina</taxon>
        <taxon>Tremellomycetes</taxon>
        <taxon>Tremellales</taxon>
        <taxon>Tremellaceae</taxon>
        <taxon>Tremella</taxon>
    </lineage>
</organism>
<gene>
    <name evidence="7" type="ORF">M231_05390</name>
</gene>
<comment type="caution">
    <text evidence="7">The sequence shown here is derived from an EMBL/GenBank/DDBJ whole genome shotgun (WGS) entry which is preliminary data.</text>
</comment>
<evidence type="ECO:0000313" key="8">
    <source>
        <dbReference type="Proteomes" id="UP000289152"/>
    </source>
</evidence>
<reference evidence="7 8" key="1">
    <citation type="submission" date="2016-06" db="EMBL/GenBank/DDBJ databases">
        <title>Evolution of pathogenesis and genome organization in the Tremellales.</title>
        <authorList>
            <person name="Cuomo C."/>
            <person name="Litvintseva A."/>
            <person name="Heitman J."/>
            <person name="Chen Y."/>
            <person name="Sun S."/>
            <person name="Springer D."/>
            <person name="Dromer F."/>
            <person name="Young S."/>
            <person name="Zeng Q."/>
            <person name="Chapman S."/>
            <person name="Gujja S."/>
            <person name="Saif S."/>
            <person name="Birren B."/>
        </authorList>
    </citation>
    <scope>NUCLEOTIDE SEQUENCE [LARGE SCALE GENOMIC DNA]</scope>
    <source>
        <strain evidence="7 8">ATCC 28783</strain>
    </source>
</reference>
<dbReference type="GO" id="GO:0005634">
    <property type="term" value="C:nucleus"/>
    <property type="evidence" value="ECO:0007669"/>
    <property type="project" value="UniProtKB-SubCell"/>
</dbReference>
<dbReference type="InterPro" id="IPR007219">
    <property type="entry name" value="XnlR_reg_dom"/>
</dbReference>
<dbReference type="Pfam" id="PF04082">
    <property type="entry name" value="Fungal_trans"/>
    <property type="match status" value="1"/>
</dbReference>
<comment type="subcellular location">
    <subcellularLocation>
        <location evidence="1">Nucleus</location>
    </subcellularLocation>
</comment>
<dbReference type="EMBL" id="SDIL01000071">
    <property type="protein sequence ID" value="RXK37324.1"/>
    <property type="molecule type" value="Genomic_DNA"/>
</dbReference>
<dbReference type="InParanoid" id="A0A4Q1BI72"/>
<evidence type="ECO:0000313" key="7">
    <source>
        <dbReference type="EMBL" id="RXK37324.1"/>
    </source>
</evidence>
<dbReference type="GO" id="GO:0000981">
    <property type="term" value="F:DNA-binding transcription factor activity, RNA polymerase II-specific"/>
    <property type="evidence" value="ECO:0007669"/>
    <property type="project" value="TreeGrafter"/>
</dbReference>
<dbReference type="CDD" id="cd12148">
    <property type="entry name" value="fungal_TF_MHR"/>
    <property type="match status" value="1"/>
</dbReference>
<evidence type="ECO:0000259" key="6">
    <source>
        <dbReference type="Pfam" id="PF04082"/>
    </source>
</evidence>
<dbReference type="VEuPathDB" id="FungiDB:TREMEDRAFT_59894"/>
<proteinExistence type="predicted"/>
<dbReference type="GO" id="GO:0006351">
    <property type="term" value="P:DNA-templated transcription"/>
    <property type="evidence" value="ECO:0007669"/>
    <property type="project" value="InterPro"/>
</dbReference>
<dbReference type="PANTHER" id="PTHR31845:SF21">
    <property type="entry name" value="REGULATORY PROTEIN LEU3"/>
    <property type="match status" value="1"/>
</dbReference>
<keyword evidence="8" id="KW-1185">Reference proteome</keyword>
<accession>A0A4Q1BI72</accession>
<dbReference type="PANTHER" id="PTHR31845">
    <property type="entry name" value="FINGER DOMAIN PROTEIN, PUTATIVE-RELATED"/>
    <property type="match status" value="1"/>
</dbReference>
<keyword evidence="4" id="KW-0804">Transcription</keyword>
<evidence type="ECO:0000256" key="2">
    <source>
        <dbReference type="ARBA" id="ARBA00023015"/>
    </source>
</evidence>
<dbReference type="AlphaFoldDB" id="A0A4Q1BI72"/>
<dbReference type="STRING" id="5217.A0A4Q1BI72"/>